<comment type="caution">
    <text evidence="1">The sequence shown here is derived from an EMBL/GenBank/DDBJ whole genome shotgun (WGS) entry which is preliminary data.</text>
</comment>
<sequence>MDWTKSQSHQTCSQCSGVVLSARRLCGQRLSSRRHLLLMRLHPDGANAVHVSEEAPALFPPPRGWCYLQ</sequence>
<organism evidence="1 2">
    <name type="scientific">Stylosanthes scabra</name>
    <dbReference type="NCBI Taxonomy" id="79078"/>
    <lineage>
        <taxon>Eukaryota</taxon>
        <taxon>Viridiplantae</taxon>
        <taxon>Streptophyta</taxon>
        <taxon>Embryophyta</taxon>
        <taxon>Tracheophyta</taxon>
        <taxon>Spermatophyta</taxon>
        <taxon>Magnoliopsida</taxon>
        <taxon>eudicotyledons</taxon>
        <taxon>Gunneridae</taxon>
        <taxon>Pentapetalae</taxon>
        <taxon>rosids</taxon>
        <taxon>fabids</taxon>
        <taxon>Fabales</taxon>
        <taxon>Fabaceae</taxon>
        <taxon>Papilionoideae</taxon>
        <taxon>50 kb inversion clade</taxon>
        <taxon>dalbergioids sensu lato</taxon>
        <taxon>Dalbergieae</taxon>
        <taxon>Pterocarpus clade</taxon>
        <taxon>Stylosanthes</taxon>
    </lineage>
</organism>
<protein>
    <submittedName>
        <fullName evidence="1">Uncharacterized protein</fullName>
    </submittedName>
</protein>
<keyword evidence="2" id="KW-1185">Reference proteome</keyword>
<gene>
    <name evidence="1" type="ORF">PIB30_020908</name>
</gene>
<reference evidence="1 2" key="1">
    <citation type="journal article" date="2023" name="Plants (Basel)">
        <title>Bridging the Gap: Combining Genomics and Transcriptomics Approaches to Understand Stylosanthes scabra, an Orphan Legume from the Brazilian Caatinga.</title>
        <authorList>
            <person name="Ferreira-Neto J.R.C."/>
            <person name="da Silva M.D."/>
            <person name="Binneck E."/>
            <person name="de Melo N.F."/>
            <person name="da Silva R.H."/>
            <person name="de Melo A.L.T.M."/>
            <person name="Pandolfi V."/>
            <person name="Bustamante F.O."/>
            <person name="Brasileiro-Vidal A.C."/>
            <person name="Benko-Iseppon A.M."/>
        </authorList>
    </citation>
    <scope>NUCLEOTIDE SEQUENCE [LARGE SCALE GENOMIC DNA]</scope>
    <source>
        <tissue evidence="1">Leaves</tissue>
    </source>
</reference>
<evidence type="ECO:0000313" key="2">
    <source>
        <dbReference type="Proteomes" id="UP001341840"/>
    </source>
</evidence>
<proteinExistence type="predicted"/>
<dbReference type="Proteomes" id="UP001341840">
    <property type="component" value="Unassembled WGS sequence"/>
</dbReference>
<dbReference type="EMBL" id="JASCZI010241723">
    <property type="protein sequence ID" value="MED6205780.1"/>
    <property type="molecule type" value="Genomic_DNA"/>
</dbReference>
<evidence type="ECO:0000313" key="1">
    <source>
        <dbReference type="EMBL" id="MED6205780.1"/>
    </source>
</evidence>
<name>A0ABU6Y5W7_9FABA</name>
<accession>A0ABU6Y5W7</accession>